<gene>
    <name evidence="1" type="ORF">K3G42_007038</name>
</gene>
<evidence type="ECO:0000313" key="2">
    <source>
        <dbReference type="Proteomes" id="UP000827872"/>
    </source>
</evidence>
<sequence>MNRAGNLNWKIPKRFCGFGLPASIYLPVADDLPASFMPFFYIIHIYILMSLRYMLFVSHGHIDTVDAHSGKVEMRNQNQHENAKSGTGEAPVFNNSVCIQEEEEFGFISPLSLL</sequence>
<keyword evidence="2" id="KW-1185">Reference proteome</keyword>
<evidence type="ECO:0000313" key="1">
    <source>
        <dbReference type="EMBL" id="KAH8004293.1"/>
    </source>
</evidence>
<comment type="caution">
    <text evidence="1">The sequence shown here is derived from an EMBL/GenBank/DDBJ whole genome shotgun (WGS) entry which is preliminary data.</text>
</comment>
<proteinExistence type="predicted"/>
<organism evidence="1 2">
    <name type="scientific">Sphaerodactylus townsendi</name>
    <dbReference type="NCBI Taxonomy" id="933632"/>
    <lineage>
        <taxon>Eukaryota</taxon>
        <taxon>Metazoa</taxon>
        <taxon>Chordata</taxon>
        <taxon>Craniata</taxon>
        <taxon>Vertebrata</taxon>
        <taxon>Euteleostomi</taxon>
        <taxon>Lepidosauria</taxon>
        <taxon>Squamata</taxon>
        <taxon>Bifurcata</taxon>
        <taxon>Gekkota</taxon>
        <taxon>Sphaerodactylidae</taxon>
        <taxon>Sphaerodactylus</taxon>
    </lineage>
</organism>
<dbReference type="Proteomes" id="UP000827872">
    <property type="component" value="Linkage Group LG04"/>
</dbReference>
<name>A0ACB8FG37_9SAUR</name>
<reference evidence="1" key="1">
    <citation type="submission" date="2021-08" db="EMBL/GenBank/DDBJ databases">
        <title>The first chromosome-level gecko genome reveals the dynamic sex chromosomes of Neotropical dwarf geckos (Sphaerodactylidae: Sphaerodactylus).</title>
        <authorList>
            <person name="Pinto B.J."/>
            <person name="Keating S.E."/>
            <person name="Gamble T."/>
        </authorList>
    </citation>
    <scope>NUCLEOTIDE SEQUENCE</scope>
    <source>
        <strain evidence="1">TG3544</strain>
    </source>
</reference>
<accession>A0ACB8FG37</accession>
<dbReference type="EMBL" id="CM037617">
    <property type="protein sequence ID" value="KAH8004293.1"/>
    <property type="molecule type" value="Genomic_DNA"/>
</dbReference>
<protein>
    <submittedName>
        <fullName evidence="1">Uncharacterized protein</fullName>
    </submittedName>
</protein>